<evidence type="ECO:0000256" key="1">
    <source>
        <dbReference type="ARBA" id="ARBA00004141"/>
    </source>
</evidence>
<feature type="transmembrane region" description="Helical" evidence="5">
    <location>
        <begin position="337"/>
        <end position="358"/>
    </location>
</feature>
<feature type="transmembrane region" description="Helical" evidence="5">
    <location>
        <begin position="12"/>
        <end position="33"/>
    </location>
</feature>
<feature type="transmembrane region" description="Helical" evidence="5">
    <location>
        <begin position="137"/>
        <end position="161"/>
    </location>
</feature>
<keyword evidence="7" id="KW-0436">Ligase</keyword>
<keyword evidence="3 5" id="KW-1133">Transmembrane helix</keyword>
<gene>
    <name evidence="7" type="ORF">P8935_14545</name>
</gene>
<evidence type="ECO:0000256" key="2">
    <source>
        <dbReference type="ARBA" id="ARBA00022692"/>
    </source>
</evidence>
<feature type="transmembrane region" description="Helical" evidence="5">
    <location>
        <begin position="53"/>
        <end position="71"/>
    </location>
</feature>
<name>A0AAU7DDH5_9BACT</name>
<dbReference type="PANTHER" id="PTHR37422:SF13">
    <property type="entry name" value="LIPOPOLYSACCHARIDE BIOSYNTHESIS PROTEIN PA4999-RELATED"/>
    <property type="match status" value="1"/>
</dbReference>
<accession>A0AAU7DDH5</accession>
<feature type="transmembrane region" description="Helical" evidence="5">
    <location>
        <begin position="215"/>
        <end position="243"/>
    </location>
</feature>
<dbReference type="Pfam" id="PF04932">
    <property type="entry name" value="Wzy_C"/>
    <property type="match status" value="1"/>
</dbReference>
<dbReference type="PANTHER" id="PTHR37422">
    <property type="entry name" value="TEICHURONIC ACID BIOSYNTHESIS PROTEIN TUAE"/>
    <property type="match status" value="1"/>
</dbReference>
<evidence type="ECO:0000256" key="4">
    <source>
        <dbReference type="ARBA" id="ARBA00023136"/>
    </source>
</evidence>
<dbReference type="InterPro" id="IPR051533">
    <property type="entry name" value="WaaL-like"/>
</dbReference>
<keyword evidence="2 5" id="KW-0812">Transmembrane</keyword>
<reference evidence="7" key="1">
    <citation type="submission" date="2023-03" db="EMBL/GenBank/DDBJ databases">
        <title>Edaphobacter sp.</title>
        <authorList>
            <person name="Huber K.J."/>
            <person name="Papendorf J."/>
            <person name="Pilke C."/>
            <person name="Bunk B."/>
            <person name="Sproeer C."/>
            <person name="Pester M."/>
        </authorList>
    </citation>
    <scope>NUCLEOTIDE SEQUENCE</scope>
    <source>
        <strain evidence="7">DSM 110680</strain>
    </source>
</reference>
<protein>
    <submittedName>
        <fullName evidence="7">O-antigen ligase family protein</fullName>
    </submittedName>
</protein>
<feature type="transmembrane region" description="Helical" evidence="5">
    <location>
        <begin position="249"/>
        <end position="269"/>
    </location>
</feature>
<dbReference type="RefSeq" id="WP_348261019.1">
    <property type="nucleotide sequence ID" value="NZ_CP121196.1"/>
</dbReference>
<dbReference type="GO" id="GO:0016874">
    <property type="term" value="F:ligase activity"/>
    <property type="evidence" value="ECO:0007669"/>
    <property type="project" value="UniProtKB-KW"/>
</dbReference>
<feature type="transmembrane region" description="Helical" evidence="5">
    <location>
        <begin position="378"/>
        <end position="405"/>
    </location>
</feature>
<dbReference type="EMBL" id="CP121196">
    <property type="protein sequence ID" value="XBH15788.1"/>
    <property type="molecule type" value="Genomic_DNA"/>
</dbReference>
<feature type="transmembrane region" description="Helical" evidence="5">
    <location>
        <begin position="181"/>
        <end position="203"/>
    </location>
</feature>
<comment type="subcellular location">
    <subcellularLocation>
        <location evidence="1">Membrane</location>
        <topology evidence="1">Multi-pass membrane protein</topology>
    </subcellularLocation>
</comment>
<keyword evidence="4 5" id="KW-0472">Membrane</keyword>
<proteinExistence type="predicted"/>
<dbReference type="AlphaFoldDB" id="A0AAU7DDH5"/>
<evidence type="ECO:0000313" key="7">
    <source>
        <dbReference type="EMBL" id="XBH15788.1"/>
    </source>
</evidence>
<dbReference type="GO" id="GO:0016020">
    <property type="term" value="C:membrane"/>
    <property type="evidence" value="ECO:0007669"/>
    <property type="project" value="UniProtKB-SubCell"/>
</dbReference>
<evidence type="ECO:0000259" key="6">
    <source>
        <dbReference type="Pfam" id="PF04932"/>
    </source>
</evidence>
<evidence type="ECO:0000256" key="5">
    <source>
        <dbReference type="SAM" id="Phobius"/>
    </source>
</evidence>
<evidence type="ECO:0000256" key="3">
    <source>
        <dbReference type="ARBA" id="ARBA00022989"/>
    </source>
</evidence>
<feature type="domain" description="O-antigen ligase-related" evidence="6">
    <location>
        <begin position="215"/>
        <end position="348"/>
    </location>
</feature>
<dbReference type="InterPro" id="IPR007016">
    <property type="entry name" value="O-antigen_ligase-rel_domated"/>
</dbReference>
<organism evidence="7">
    <name type="scientific">Telmatobacter sp. DSM 110680</name>
    <dbReference type="NCBI Taxonomy" id="3036704"/>
    <lineage>
        <taxon>Bacteria</taxon>
        <taxon>Pseudomonadati</taxon>
        <taxon>Acidobacteriota</taxon>
        <taxon>Terriglobia</taxon>
        <taxon>Terriglobales</taxon>
        <taxon>Acidobacteriaceae</taxon>
        <taxon>Telmatobacter</taxon>
    </lineage>
</organism>
<sequence length="440" mass="47336">MAFSVFPWNIKSWRSAFSVTGLPGIALFCILLGAMLQVEDLSGGGAGHSSAKAILLIRTPAIVIAFLLLLFKPRVAPMRDTDLRLGYLAFAGLYFVSTIWSEIPVQTLGKSAELLLAGMVFFEASRGENAIARIEGLRQITLLVMSLLGSLAVIGFCLRLHAFVQHRAGLISSTTAQAPFLSGNGLGYVASALILVVIAEWQAHRIRGKAAIPQLIFALCLFSVSASRTSLGILLLSVLLVVFKKSKMIGILSVLGVAVMGIMFSTEVVTRLQGQQSSSSFVTLSGRTIVWTAAVRQFEKYPLLGVGGGVGGKTVIAHIGNMYLEEMSSLHNGFLEVLTGLGIIGFLLGASLLVVASFRAWTAWNLHPEFAGTYVLIIHVWMSTIMSTGILGWMGYEVAIFLCIITNVDLIRELTRSPAAALKPLRWSARALQPRQQTAG</sequence>